<proteinExistence type="predicted"/>
<dbReference type="EMBL" id="CAJPIJ010000163">
    <property type="protein sequence ID" value="CAG1999504.1"/>
    <property type="molecule type" value="Genomic_DNA"/>
</dbReference>
<dbReference type="Pfam" id="PF06985">
    <property type="entry name" value="HET"/>
    <property type="match status" value="1"/>
</dbReference>
<dbReference type="AlphaFoldDB" id="A0A9N8RKK0"/>
<reference evidence="2" key="1">
    <citation type="submission" date="2021-03" db="EMBL/GenBank/DDBJ databases">
        <authorList>
            <person name="Alouane T."/>
            <person name="Langin T."/>
            <person name="Bonhomme L."/>
        </authorList>
    </citation>
    <scope>NUCLEOTIDE SEQUENCE</scope>
    <source>
        <strain evidence="2">MDC_Fg202</strain>
    </source>
</reference>
<accession>A0A9N8RKK0</accession>
<gene>
    <name evidence="2" type="ORF">MDCFG202_LOCUS449446</name>
</gene>
<feature type="domain" description="Heterokaryon incompatibility" evidence="1">
    <location>
        <begin position="46"/>
        <end position="213"/>
    </location>
</feature>
<evidence type="ECO:0000313" key="3">
    <source>
        <dbReference type="Proteomes" id="UP000746612"/>
    </source>
</evidence>
<dbReference type="PANTHER" id="PTHR24148">
    <property type="entry name" value="ANKYRIN REPEAT DOMAIN-CONTAINING PROTEIN 39 HOMOLOG-RELATED"/>
    <property type="match status" value="1"/>
</dbReference>
<comment type="caution">
    <text evidence="2">The sequence shown here is derived from an EMBL/GenBank/DDBJ whole genome shotgun (WGS) entry which is preliminary data.</text>
</comment>
<name>A0A9N8RKK0_GIBZA</name>
<dbReference type="PANTHER" id="PTHR24148:SF64">
    <property type="entry name" value="HETEROKARYON INCOMPATIBILITY DOMAIN-CONTAINING PROTEIN"/>
    <property type="match status" value="1"/>
</dbReference>
<sequence length="668" mass="74867">MSSFQYSALDSEKIRFLALHPGAPQDPLAGTLFIDDLDQDWELPYYEALSYCWGDQSSPDTIILKEQIWSDGGGNLDIGRNLASALRQLRHSKEERIIWCDAICINQQDLAERSSQVRRMSEIYTLANRVIIWLGPETSWSTVAMDTLRWVGKQIRPFEHSVEPQSIYRTLIDTEDPLFRGSDGSRLLSREQWTAIEHLLDLDWHKRLWTYQEVGLADQETCAVRLGCEEMLWTVFKDRLQFVSTFKQGEPSLRSDSVTYSLNVATFTIKANANLMSIAAGGLMLPVLSASLFECSDARDRVFACLGFVEPEVVQAIEVDYTKSAKEVFTSVCLDSLVRHQSLEFLGYCKAPTSPTWVPDLEKAFGTPFFDGNVAPRSIPEASLIEPGVLEVAGVLCDELVGIPRPLPAKSLIQSPVEYLQGVADAVKRLSRSDLLHNDTHFNQLIMAVTYGRVQDHYIEKLGPLSGSLVPSLEDWRNRIRVLIDGDLSDGDDGTERREIDERFMRSVPGGSASRCVKTRKGTFVRVPQGSIEGDLVAVILGLEQPLVLRPGTRSGTYSVIGTCYHPELANGSALLGNDLGDWESLWDRTSVQAAFCKEGFPVRYTDPRLDGIPLNDGFHERSRVVRGCSTPVWVHKDNEGEYQANDPRMSEEALMKRGVQVERLKLI</sequence>
<protein>
    <recommendedName>
        <fullName evidence="1">Heterokaryon incompatibility domain-containing protein</fullName>
    </recommendedName>
</protein>
<dbReference type="InterPro" id="IPR052895">
    <property type="entry name" value="HetReg/Transcr_Mod"/>
</dbReference>
<dbReference type="Proteomes" id="UP000746612">
    <property type="component" value="Unassembled WGS sequence"/>
</dbReference>
<evidence type="ECO:0000259" key="1">
    <source>
        <dbReference type="Pfam" id="PF06985"/>
    </source>
</evidence>
<evidence type="ECO:0000313" key="2">
    <source>
        <dbReference type="EMBL" id="CAG1999504.1"/>
    </source>
</evidence>
<organism evidence="2 3">
    <name type="scientific">Gibberella zeae</name>
    <name type="common">Wheat head blight fungus</name>
    <name type="synonym">Fusarium graminearum</name>
    <dbReference type="NCBI Taxonomy" id="5518"/>
    <lineage>
        <taxon>Eukaryota</taxon>
        <taxon>Fungi</taxon>
        <taxon>Dikarya</taxon>
        <taxon>Ascomycota</taxon>
        <taxon>Pezizomycotina</taxon>
        <taxon>Sordariomycetes</taxon>
        <taxon>Hypocreomycetidae</taxon>
        <taxon>Hypocreales</taxon>
        <taxon>Nectriaceae</taxon>
        <taxon>Fusarium</taxon>
    </lineage>
</organism>
<dbReference type="InterPro" id="IPR010730">
    <property type="entry name" value="HET"/>
</dbReference>